<feature type="domain" description="ThiS-like ubiquitin" evidence="2">
    <location>
        <begin position="1"/>
        <end position="56"/>
    </location>
</feature>
<dbReference type="InterPro" id="IPR035985">
    <property type="entry name" value="Ubiquitin-activating_enz"/>
</dbReference>
<dbReference type="InterPro" id="IPR012729">
    <property type="entry name" value="ThiF_fam2"/>
</dbReference>
<gene>
    <name evidence="4" type="primary">thiF</name>
    <name evidence="3" type="ORF">DCO61_05520</name>
    <name evidence="4" type="ORF">LS64_009670</name>
</gene>
<dbReference type="InterPro" id="IPR000594">
    <property type="entry name" value="ThiF_NAD_FAD-bd"/>
</dbReference>
<dbReference type="OrthoDB" id="9804286at2"/>
<evidence type="ECO:0000313" key="4">
    <source>
        <dbReference type="EMBL" id="TLD92946.1"/>
    </source>
</evidence>
<dbReference type="AlphaFoldDB" id="A0A347VT87"/>
<dbReference type="STRING" id="1548018.LS64_11640"/>
<evidence type="ECO:0000313" key="5">
    <source>
        <dbReference type="Proteomes" id="UP000029714"/>
    </source>
</evidence>
<reference evidence="4" key="3">
    <citation type="submission" date="2018-04" db="EMBL/GenBank/DDBJ databases">
        <authorList>
            <person name="Sheh A."/>
            <person name="Shen Z."/>
            <person name="Mannion A.J."/>
            <person name="Fox J.G."/>
        </authorList>
    </citation>
    <scope>NUCLEOTIDE SEQUENCE</scope>
    <source>
        <strain evidence="4">MIT 97-6194</strain>
    </source>
</reference>
<evidence type="ECO:0000259" key="1">
    <source>
        <dbReference type="Pfam" id="PF00899"/>
    </source>
</evidence>
<dbReference type="Proteomes" id="UP000477070">
    <property type="component" value="Unassembled WGS sequence"/>
</dbReference>
<reference evidence="3 6" key="4">
    <citation type="submission" date="2019-12" db="EMBL/GenBank/DDBJ databases">
        <title>Multi-Generational Helicobacter saguini Isolates.</title>
        <authorList>
            <person name="Mannion A."/>
            <person name="Shen Z."/>
            <person name="Fox J.G."/>
        </authorList>
    </citation>
    <scope>NUCLEOTIDE SEQUENCE [LARGE SCALE GENOMIC DNA]</scope>
    <source>
        <strain evidence="3">16-048</strain>
        <strain evidence="6">16-048 (F4)</strain>
    </source>
</reference>
<feature type="domain" description="THIF-type NAD/FAD binding fold" evidence="1">
    <location>
        <begin position="76"/>
        <end position="229"/>
    </location>
</feature>
<dbReference type="Pfam" id="PF14453">
    <property type="entry name" value="ThiS-like"/>
    <property type="match status" value="1"/>
</dbReference>
<evidence type="ECO:0000313" key="6">
    <source>
        <dbReference type="Proteomes" id="UP000477070"/>
    </source>
</evidence>
<dbReference type="Gene3D" id="3.40.50.720">
    <property type="entry name" value="NAD(P)-binding Rossmann-like Domain"/>
    <property type="match status" value="1"/>
</dbReference>
<dbReference type="InterPro" id="IPR045886">
    <property type="entry name" value="ThiF/MoeB/HesA"/>
</dbReference>
<dbReference type="Pfam" id="PF00899">
    <property type="entry name" value="ThiF"/>
    <property type="match status" value="1"/>
</dbReference>
<dbReference type="PANTHER" id="PTHR43267">
    <property type="entry name" value="TRNA THREONYLCARBAMOYLADENOSINE DEHYDRATASE"/>
    <property type="match status" value="1"/>
</dbReference>
<sequence>MQIFFNGKAIKTNAKDTHEFFANINANKKNVWIINGFATQDNIKLQENDELFYIKRNKIPPKKALEAMMRARHTPKLHDKLKSANVGIAGLGGLGSHIAIMLARSGVGRLTLVDFDVIEPSNLNRQGYNVGDLGELKTRAMKKNIKKINPFIRVKTHTKKVSEKNIESIFKDCDIVCEAFDSAVAKAMLAQHFHTIFPQKILITASGLAGFGNSNAIKTQKIADNFYICGDLKSAASPGNGLIAPRVNLCAAHEANLVLELLANGNFSG</sequence>
<reference evidence="4 5" key="2">
    <citation type="journal article" date="2016" name="Infect. Immun.">
        <title>Helicobacter saguini, a Novel Helicobacter Isolated from Cotton-Top Tamarins with Ulcerative Colitis, Has Proinflammatory Properties and Induces Typhlocolitis and Dysplasia in Gnotobiotic IL-10-/- Mice.</title>
        <authorList>
            <person name="Shen Z."/>
            <person name="Mannion A."/>
            <person name="Whary M.T."/>
            <person name="Muthupalani S."/>
            <person name="Sheh A."/>
            <person name="Feng Y."/>
            <person name="Gong G."/>
            <person name="Vandamme P."/>
            <person name="Holcombe H.R."/>
            <person name="Paster B.J."/>
            <person name="Fox J.G."/>
        </authorList>
    </citation>
    <scope>NUCLEOTIDE SEQUENCE [LARGE SCALE GENOMIC DNA]</scope>
    <source>
        <strain evidence="4 5">MIT 97-6194</strain>
    </source>
</reference>
<organism evidence="4 5">
    <name type="scientific">Helicobacter saguini</name>
    <dbReference type="NCBI Taxonomy" id="1548018"/>
    <lineage>
        <taxon>Bacteria</taxon>
        <taxon>Pseudomonadati</taxon>
        <taxon>Campylobacterota</taxon>
        <taxon>Epsilonproteobacteria</taxon>
        <taxon>Campylobacterales</taxon>
        <taxon>Helicobacteraceae</taxon>
        <taxon>Helicobacter</taxon>
    </lineage>
</organism>
<dbReference type="PANTHER" id="PTHR43267:SF3">
    <property type="entry name" value="THIF PROTEIN"/>
    <property type="match status" value="1"/>
</dbReference>
<dbReference type="GO" id="GO:0008641">
    <property type="term" value="F:ubiquitin-like modifier activating enzyme activity"/>
    <property type="evidence" value="ECO:0007669"/>
    <property type="project" value="InterPro"/>
</dbReference>
<proteinExistence type="predicted"/>
<reference evidence="4 5" key="1">
    <citation type="journal article" date="2014" name="Genome Announc.">
        <title>Draft genome sequences of eight enterohepatic helicobacter species isolated from both laboratory and wild rodents.</title>
        <authorList>
            <person name="Sheh A."/>
            <person name="Shen Z."/>
            <person name="Fox J.G."/>
        </authorList>
    </citation>
    <scope>NUCLEOTIDE SEQUENCE [LARGE SCALE GENOMIC DNA]</scope>
    <source>
        <strain evidence="4 5">MIT 97-6194</strain>
    </source>
</reference>
<dbReference type="EMBL" id="QBIU01000001">
    <property type="protein sequence ID" value="MWV69481.1"/>
    <property type="molecule type" value="Genomic_DNA"/>
</dbReference>
<name>A0A347VT87_9HELI</name>
<dbReference type="CDD" id="cd01487">
    <property type="entry name" value="E1_ThiF_like"/>
    <property type="match status" value="1"/>
</dbReference>
<dbReference type="Proteomes" id="UP000029714">
    <property type="component" value="Unassembled WGS sequence"/>
</dbReference>
<evidence type="ECO:0000259" key="2">
    <source>
        <dbReference type="Pfam" id="PF14453"/>
    </source>
</evidence>
<keyword evidence="5" id="KW-1185">Reference proteome</keyword>
<dbReference type="NCBIfam" id="NF006395">
    <property type="entry name" value="PRK08644.1"/>
    <property type="match status" value="1"/>
</dbReference>
<dbReference type="NCBIfam" id="TIGR02354">
    <property type="entry name" value="thiF_fam2"/>
    <property type="match status" value="1"/>
</dbReference>
<dbReference type="RefSeq" id="WP_034573236.1">
    <property type="nucleotide sequence ID" value="NZ_JRMP02000017.1"/>
</dbReference>
<dbReference type="GO" id="GO:0061503">
    <property type="term" value="F:tRNA threonylcarbamoyladenosine dehydratase"/>
    <property type="evidence" value="ECO:0007669"/>
    <property type="project" value="TreeGrafter"/>
</dbReference>
<dbReference type="InterPro" id="IPR032726">
    <property type="entry name" value="ThiS-like_dom"/>
</dbReference>
<comment type="caution">
    <text evidence="4">The sequence shown here is derived from an EMBL/GenBank/DDBJ whole genome shotgun (WGS) entry which is preliminary data.</text>
</comment>
<accession>A0A347VT87</accession>
<dbReference type="SUPFAM" id="SSF69572">
    <property type="entry name" value="Activating enzymes of the ubiquitin-like proteins"/>
    <property type="match status" value="1"/>
</dbReference>
<evidence type="ECO:0000313" key="3">
    <source>
        <dbReference type="EMBL" id="MWV69481.1"/>
    </source>
</evidence>
<protein>
    <submittedName>
        <fullName evidence="4">Thiamine biosynthesis protein ThiF</fullName>
    </submittedName>
</protein>
<dbReference type="EMBL" id="JRMP02000017">
    <property type="protein sequence ID" value="TLD92946.1"/>
    <property type="molecule type" value="Genomic_DNA"/>
</dbReference>
<dbReference type="GO" id="GO:0061504">
    <property type="term" value="P:cyclic threonylcarbamoyladenosine biosynthetic process"/>
    <property type="evidence" value="ECO:0007669"/>
    <property type="project" value="TreeGrafter"/>
</dbReference>